<accession>A0ABC8K4K9</accession>
<keyword evidence="3" id="KW-1185">Reference proteome</keyword>
<keyword evidence="1" id="KW-0812">Transmembrane</keyword>
<name>A0ABC8K4K9_ERUVS</name>
<dbReference type="AlphaFoldDB" id="A0ABC8K4K9"/>
<feature type="transmembrane region" description="Helical" evidence="1">
    <location>
        <begin position="90"/>
        <end position="107"/>
    </location>
</feature>
<reference evidence="2 3" key="1">
    <citation type="submission" date="2022-03" db="EMBL/GenBank/DDBJ databases">
        <authorList>
            <person name="Macdonald S."/>
            <person name="Ahmed S."/>
            <person name="Newling K."/>
        </authorList>
    </citation>
    <scope>NUCLEOTIDE SEQUENCE [LARGE SCALE GENOMIC DNA]</scope>
</reference>
<evidence type="ECO:0000313" key="2">
    <source>
        <dbReference type="EMBL" id="CAH8353353.1"/>
    </source>
</evidence>
<proteinExistence type="predicted"/>
<evidence type="ECO:0000313" key="3">
    <source>
        <dbReference type="Proteomes" id="UP001642260"/>
    </source>
</evidence>
<organism evidence="2 3">
    <name type="scientific">Eruca vesicaria subsp. sativa</name>
    <name type="common">Garden rocket</name>
    <name type="synonym">Eruca sativa</name>
    <dbReference type="NCBI Taxonomy" id="29727"/>
    <lineage>
        <taxon>Eukaryota</taxon>
        <taxon>Viridiplantae</taxon>
        <taxon>Streptophyta</taxon>
        <taxon>Embryophyta</taxon>
        <taxon>Tracheophyta</taxon>
        <taxon>Spermatophyta</taxon>
        <taxon>Magnoliopsida</taxon>
        <taxon>eudicotyledons</taxon>
        <taxon>Gunneridae</taxon>
        <taxon>Pentapetalae</taxon>
        <taxon>rosids</taxon>
        <taxon>malvids</taxon>
        <taxon>Brassicales</taxon>
        <taxon>Brassicaceae</taxon>
        <taxon>Brassiceae</taxon>
        <taxon>Eruca</taxon>
    </lineage>
</organism>
<dbReference type="Proteomes" id="UP001642260">
    <property type="component" value="Unassembled WGS sequence"/>
</dbReference>
<comment type="caution">
    <text evidence="2">The sequence shown here is derived from an EMBL/GenBank/DDBJ whole genome shotgun (WGS) entry which is preliminary data.</text>
</comment>
<feature type="transmembrane region" description="Helical" evidence="1">
    <location>
        <begin position="141"/>
        <end position="161"/>
    </location>
</feature>
<feature type="transmembrane region" description="Helical" evidence="1">
    <location>
        <begin position="56"/>
        <end position="78"/>
    </location>
</feature>
<feature type="transmembrane region" description="Helical" evidence="1">
    <location>
        <begin position="113"/>
        <end position="134"/>
    </location>
</feature>
<keyword evidence="1" id="KW-1133">Transmembrane helix</keyword>
<sequence>MARKKTRKQKRAKTPKRSIVFGVNDPVTRKGWIILAVLCVFGTVKGMQIDGDRVGYKMYLGMAFLFFYVIDIIESFFCEPPTTVGKAGRWVRTFVPLVLFIIIYFTIYNFQTFHVSLLVLSIVFGLVVWVQLVSPVEGFHFAYVVVIIILGSYLALLASDYDPKVQPFWFCFLSIFFIQFVIYGLNCPCDGIVFFSFY</sequence>
<keyword evidence="1" id="KW-0472">Membrane</keyword>
<evidence type="ECO:0000256" key="1">
    <source>
        <dbReference type="SAM" id="Phobius"/>
    </source>
</evidence>
<gene>
    <name evidence="2" type="ORF">ERUC_LOCUS19108</name>
</gene>
<dbReference type="EMBL" id="CAKOAT010180710">
    <property type="protein sequence ID" value="CAH8353353.1"/>
    <property type="molecule type" value="Genomic_DNA"/>
</dbReference>
<protein>
    <submittedName>
        <fullName evidence="2">Uncharacterized protein</fullName>
    </submittedName>
</protein>